<dbReference type="InterPro" id="IPR003500">
    <property type="entry name" value="RpiB_LacA_LacB"/>
</dbReference>
<accession>A0A2V1IL45</accession>
<feature type="active site" description="Proton acceptor" evidence="2">
    <location>
        <position position="72"/>
    </location>
</feature>
<keyword evidence="4" id="KW-0413">Isomerase</keyword>
<feature type="binding site" evidence="3">
    <location>
        <position position="139"/>
    </location>
    <ligand>
        <name>D-ribulose 5-phosphate</name>
        <dbReference type="ChEBI" id="CHEBI:58121"/>
    </ligand>
</feature>
<feature type="binding site" evidence="3">
    <location>
        <begin position="73"/>
        <end position="77"/>
    </location>
    <ligand>
        <name>D-ribulose 5-phosphate</name>
        <dbReference type="ChEBI" id="CHEBI:58121"/>
    </ligand>
</feature>
<evidence type="ECO:0000313" key="5">
    <source>
        <dbReference type="Proteomes" id="UP000244905"/>
    </source>
</evidence>
<dbReference type="NCBIfam" id="NF004051">
    <property type="entry name" value="PRK05571.1"/>
    <property type="match status" value="1"/>
</dbReference>
<feature type="binding site" evidence="3">
    <location>
        <begin position="15"/>
        <end position="16"/>
    </location>
    <ligand>
        <name>D-ribulose 5-phosphate</name>
        <dbReference type="ChEBI" id="CHEBI:58121"/>
    </ligand>
</feature>
<sequence length="158" mass="17180">MSILKENCPVGFCSDHAGYEMKMVLEGYFDSMGIEYKDFGTNSTESCDYADFAHPCAAAVENGECYPGIALCGSGNGIGMTLNKHQGIRAALCWNVELAELARRHNNANVLVLPARFIDNVTAINIVETFLNTPFDGGRHERRIEKIPVSGCGCKPGE</sequence>
<dbReference type="GO" id="GO:0009052">
    <property type="term" value="P:pentose-phosphate shunt, non-oxidative branch"/>
    <property type="evidence" value="ECO:0007669"/>
    <property type="project" value="TreeGrafter"/>
</dbReference>
<comment type="similarity">
    <text evidence="1">Belongs to the LacAB/RpiB family.</text>
</comment>
<evidence type="ECO:0000256" key="2">
    <source>
        <dbReference type="PIRSR" id="PIRSR005384-1"/>
    </source>
</evidence>
<evidence type="ECO:0000313" key="4">
    <source>
        <dbReference type="EMBL" id="PWB03438.1"/>
    </source>
</evidence>
<dbReference type="PANTHER" id="PTHR30345:SF0">
    <property type="entry name" value="DNA DAMAGE-REPAIR_TOLERATION PROTEIN DRT102"/>
    <property type="match status" value="1"/>
</dbReference>
<dbReference type="Pfam" id="PF02502">
    <property type="entry name" value="LacAB_rpiB"/>
    <property type="match status" value="1"/>
</dbReference>
<dbReference type="GO" id="GO:0004751">
    <property type="term" value="F:ribose-5-phosphate isomerase activity"/>
    <property type="evidence" value="ECO:0007669"/>
    <property type="project" value="TreeGrafter"/>
</dbReference>
<feature type="binding site" evidence="3">
    <location>
        <position position="116"/>
    </location>
    <ligand>
        <name>D-ribulose 5-phosphate</name>
        <dbReference type="ChEBI" id="CHEBI:58121"/>
    </ligand>
</feature>
<dbReference type="EMBL" id="PUEC01000005">
    <property type="protein sequence ID" value="PWB03438.1"/>
    <property type="molecule type" value="Genomic_DNA"/>
</dbReference>
<dbReference type="PIRSF" id="PIRSF005384">
    <property type="entry name" value="RpiB_LacA_B"/>
    <property type="match status" value="1"/>
</dbReference>
<keyword evidence="5" id="KW-1185">Reference proteome</keyword>
<feature type="binding site" evidence="3">
    <location>
        <position position="143"/>
    </location>
    <ligand>
        <name>D-ribulose 5-phosphate</name>
        <dbReference type="ChEBI" id="CHEBI:58121"/>
    </ligand>
</feature>
<reference evidence="5" key="1">
    <citation type="submission" date="2018-02" db="EMBL/GenBank/DDBJ databases">
        <authorList>
            <person name="Clavel T."/>
            <person name="Strowig T."/>
        </authorList>
    </citation>
    <scope>NUCLEOTIDE SEQUENCE [LARGE SCALE GENOMIC DNA]</scope>
    <source>
        <strain evidence="5">DSM 103720</strain>
    </source>
</reference>
<feature type="active site" description="Proton donor" evidence="2">
    <location>
        <position position="105"/>
    </location>
</feature>
<feature type="binding site" evidence="3">
    <location>
        <position position="106"/>
    </location>
    <ligand>
        <name>D-ribulose 5-phosphate</name>
        <dbReference type="ChEBI" id="CHEBI:58121"/>
    </ligand>
</feature>
<dbReference type="RefSeq" id="WP_107031548.1">
    <property type="nucleotide sequence ID" value="NZ_CAOLBL010000021.1"/>
</dbReference>
<dbReference type="SUPFAM" id="SSF89623">
    <property type="entry name" value="Ribose/Galactose isomerase RpiB/AlsB"/>
    <property type="match status" value="1"/>
</dbReference>
<dbReference type="NCBIfam" id="TIGR00689">
    <property type="entry name" value="rpiB_lacA_lacB"/>
    <property type="match status" value="1"/>
</dbReference>
<dbReference type="AlphaFoldDB" id="A0A2V1IL45"/>
<proteinExistence type="inferred from homology"/>
<organism evidence="4 5">
    <name type="scientific">Duncaniella muris</name>
    <dbReference type="NCBI Taxonomy" id="2094150"/>
    <lineage>
        <taxon>Bacteria</taxon>
        <taxon>Pseudomonadati</taxon>
        <taxon>Bacteroidota</taxon>
        <taxon>Bacteroidia</taxon>
        <taxon>Bacteroidales</taxon>
        <taxon>Muribaculaceae</taxon>
        <taxon>Duncaniella</taxon>
    </lineage>
</organism>
<dbReference type="Gene3D" id="3.40.1400.10">
    <property type="entry name" value="Sugar-phosphate isomerase, RpiB/LacA/LacB"/>
    <property type="match status" value="1"/>
</dbReference>
<name>A0A2V1IL45_9BACT</name>
<protein>
    <submittedName>
        <fullName evidence="4">RpiB/LacA/LacB family sugar-phosphate isomerase</fullName>
    </submittedName>
</protein>
<dbReference type="PANTHER" id="PTHR30345">
    <property type="entry name" value="RIBOSE-5-PHOSPHATE ISOMERASE B"/>
    <property type="match status" value="1"/>
</dbReference>
<gene>
    <name evidence="4" type="ORF">C5O23_03360</name>
</gene>
<evidence type="ECO:0000256" key="1">
    <source>
        <dbReference type="ARBA" id="ARBA00008754"/>
    </source>
</evidence>
<dbReference type="GO" id="GO:0019316">
    <property type="term" value="P:D-allose catabolic process"/>
    <property type="evidence" value="ECO:0007669"/>
    <property type="project" value="TreeGrafter"/>
</dbReference>
<evidence type="ECO:0000256" key="3">
    <source>
        <dbReference type="PIRSR" id="PIRSR005384-2"/>
    </source>
</evidence>
<comment type="caution">
    <text evidence="4">The sequence shown here is derived from an EMBL/GenBank/DDBJ whole genome shotgun (WGS) entry which is preliminary data.</text>
</comment>
<dbReference type="Proteomes" id="UP000244905">
    <property type="component" value="Unassembled WGS sequence"/>
</dbReference>
<dbReference type="InterPro" id="IPR036569">
    <property type="entry name" value="RpiB_LacA_LacB_sf"/>
</dbReference>
<dbReference type="GeneID" id="82525389"/>